<keyword evidence="2" id="KW-1185">Reference proteome</keyword>
<dbReference type="AlphaFoldDB" id="A0A9J5WM50"/>
<sequence>MDFMKSKQGSKNNPLTYSSALIEEKTTKVFDQNDKKEVILLLEYNDLRWKHDPWQLMARVSRISAFLPYHYQKKWGMNPLNERDYIHLEQKVTVKYNYWDYINSFNKTLLYENTNRKHSWFINICSNIFTQPIPNWFCKWWTLYGPSIKNLPDQYKSLYA</sequence>
<evidence type="ECO:0000313" key="1">
    <source>
        <dbReference type="EMBL" id="KAG5576985.1"/>
    </source>
</evidence>
<dbReference type="OrthoDB" id="1743486at2759"/>
<proteinExistence type="predicted"/>
<organism evidence="1 2">
    <name type="scientific">Solanum commersonii</name>
    <name type="common">Commerson's wild potato</name>
    <name type="synonym">Commerson's nightshade</name>
    <dbReference type="NCBI Taxonomy" id="4109"/>
    <lineage>
        <taxon>Eukaryota</taxon>
        <taxon>Viridiplantae</taxon>
        <taxon>Streptophyta</taxon>
        <taxon>Embryophyta</taxon>
        <taxon>Tracheophyta</taxon>
        <taxon>Spermatophyta</taxon>
        <taxon>Magnoliopsida</taxon>
        <taxon>eudicotyledons</taxon>
        <taxon>Gunneridae</taxon>
        <taxon>Pentapetalae</taxon>
        <taxon>asterids</taxon>
        <taxon>lamiids</taxon>
        <taxon>Solanales</taxon>
        <taxon>Solanaceae</taxon>
        <taxon>Solanoideae</taxon>
        <taxon>Solaneae</taxon>
        <taxon>Solanum</taxon>
    </lineage>
</organism>
<dbReference type="EMBL" id="JACXVP010000011">
    <property type="protein sequence ID" value="KAG5576985.1"/>
    <property type="molecule type" value="Genomic_DNA"/>
</dbReference>
<comment type="caution">
    <text evidence="1">The sequence shown here is derived from an EMBL/GenBank/DDBJ whole genome shotgun (WGS) entry which is preliminary data.</text>
</comment>
<protein>
    <submittedName>
        <fullName evidence="1">Uncharacterized protein</fullName>
    </submittedName>
</protein>
<accession>A0A9J5WM50</accession>
<evidence type="ECO:0000313" key="2">
    <source>
        <dbReference type="Proteomes" id="UP000824120"/>
    </source>
</evidence>
<name>A0A9J5WM50_SOLCO</name>
<dbReference type="Proteomes" id="UP000824120">
    <property type="component" value="Chromosome 11"/>
</dbReference>
<gene>
    <name evidence="1" type="ORF">H5410_057119</name>
</gene>
<reference evidence="1 2" key="1">
    <citation type="submission" date="2020-09" db="EMBL/GenBank/DDBJ databases">
        <title>De no assembly of potato wild relative species, Solanum commersonii.</title>
        <authorList>
            <person name="Cho K."/>
        </authorList>
    </citation>
    <scope>NUCLEOTIDE SEQUENCE [LARGE SCALE GENOMIC DNA]</scope>
    <source>
        <strain evidence="1">LZ3.2</strain>
        <tissue evidence="1">Leaf</tissue>
    </source>
</reference>